<comment type="similarity">
    <text evidence="2">Belongs to the CDP-glycerol glycerophosphotransferase family.</text>
</comment>
<dbReference type="Pfam" id="PF18674">
    <property type="entry name" value="TarS_C1"/>
    <property type="match status" value="1"/>
</dbReference>
<comment type="subcellular location">
    <subcellularLocation>
        <location evidence="1">Cell membrane</location>
        <topology evidence="1">Peripheral membrane protein</topology>
    </subcellularLocation>
</comment>
<gene>
    <name evidence="8" type="ORF">C7K38_10585</name>
</gene>
<dbReference type="InterPro" id="IPR043148">
    <property type="entry name" value="TagF_C"/>
</dbReference>
<dbReference type="Pfam" id="PF04464">
    <property type="entry name" value="Glyphos_transf"/>
    <property type="match status" value="2"/>
</dbReference>
<evidence type="ECO:0000313" key="8">
    <source>
        <dbReference type="EMBL" id="AYW48787.1"/>
    </source>
</evidence>
<dbReference type="Gene3D" id="3.40.50.12580">
    <property type="match status" value="2"/>
</dbReference>
<dbReference type="EMBL" id="CP027783">
    <property type="protein sequence ID" value="AYW48787.1"/>
    <property type="molecule type" value="Genomic_DNA"/>
</dbReference>
<evidence type="ECO:0000256" key="4">
    <source>
        <dbReference type="ARBA" id="ARBA00022679"/>
    </source>
</evidence>
<keyword evidence="9" id="KW-1185">Reference proteome</keyword>
<evidence type="ECO:0000313" key="9">
    <source>
        <dbReference type="Proteomes" id="UP000268310"/>
    </source>
</evidence>
<keyword evidence="4" id="KW-0808">Transferase</keyword>
<name>A0ABM7AB55_9ENTE</name>
<dbReference type="PANTHER" id="PTHR37316:SF3">
    <property type="entry name" value="TEICHOIC ACID GLYCEROL-PHOSPHATE TRANSFERASE"/>
    <property type="match status" value="1"/>
</dbReference>
<dbReference type="InterPro" id="IPR051612">
    <property type="entry name" value="Teichoic_Acid_Biosynth"/>
</dbReference>
<dbReference type="Gene3D" id="3.40.50.11820">
    <property type="match status" value="1"/>
</dbReference>
<evidence type="ECO:0000256" key="3">
    <source>
        <dbReference type="ARBA" id="ARBA00022475"/>
    </source>
</evidence>
<dbReference type="InterPro" id="IPR041038">
    <property type="entry name" value="TarS_C1"/>
</dbReference>
<proteinExistence type="inferred from homology"/>
<keyword evidence="3" id="KW-1003">Cell membrane</keyword>
<dbReference type="PANTHER" id="PTHR37316">
    <property type="entry name" value="TEICHOIC ACID GLYCEROL-PHOSPHATE PRIMASE"/>
    <property type="match status" value="1"/>
</dbReference>
<evidence type="ECO:0000256" key="1">
    <source>
        <dbReference type="ARBA" id="ARBA00004202"/>
    </source>
</evidence>
<dbReference type="InterPro" id="IPR043149">
    <property type="entry name" value="TagF_N"/>
</dbReference>
<protein>
    <submittedName>
        <fullName evidence="8">CDP-glycerol--glycerophosphate glycerophosphotransferase</fullName>
    </submittedName>
</protein>
<feature type="domain" description="TarS C-terminal" evidence="7">
    <location>
        <begin position="175"/>
        <end position="323"/>
    </location>
</feature>
<dbReference type="SUPFAM" id="SSF53756">
    <property type="entry name" value="UDP-Glycosyltransferase/glycogen phosphorylase"/>
    <property type="match status" value="2"/>
</dbReference>
<organism evidence="8 9">
    <name type="scientific">Tetragenococcus osmophilus</name>
    <dbReference type="NCBI Taxonomy" id="526944"/>
    <lineage>
        <taxon>Bacteria</taxon>
        <taxon>Bacillati</taxon>
        <taxon>Bacillota</taxon>
        <taxon>Bacilli</taxon>
        <taxon>Lactobacillales</taxon>
        <taxon>Enterococcaceae</taxon>
        <taxon>Tetragenococcus</taxon>
    </lineage>
</organism>
<dbReference type="Proteomes" id="UP000268310">
    <property type="component" value="Chromosome"/>
</dbReference>
<evidence type="ECO:0000256" key="2">
    <source>
        <dbReference type="ARBA" id="ARBA00010488"/>
    </source>
</evidence>
<accession>A0ABM7AB55</accession>
<sequence>MTMNNLEYFIEKNELIFAFTSDKLSYEYKISLKRSDKQFDFQLINYEEYEDYNFYQFGCSLAEFAEFLQEQENSMVIYEDDTNEEEEEDQDSEKRQSYKFTITTQYLKYNKKLDTVRRAEHIVKLNKKKWTLFNLVHVFNEDNDLTFVPYITKKGALALLVNKELADSQYYLRKTISKIKVTEKELHLQGNLTTRFFDIESGKIQLVERGGDQSISFPVSIVQNKNQKENAFARRHHYDWHLPIEKIKLYLEDLAKKEELSIDFFFVLSLKGTDQAVRFRVGNPRFLTNYFMKGEMAIFSEKDNRWLSAVPYFTLKGVNLSLTYNQYGKEAYDYYRKYKKHWKSVKKQAKNRSVWIIGERSYKAQDNGYHFFKYLRTNHPEIDAYYVIQKDSPERKHVVPFGNVIDFGSKQHFEKVIQADYICGTHHPDSLYPIRSREYMKNISAKKIFLQHGVFGTKNIAPIYAKWVNEFYTDLFITSSEKERQIAIVDMGYYDEEVVATGLARFETLFKNDLPLKRQVLIIPTWRDWITNNQVFEESDYFKRYEELLFDPRLKEFAEKFDLELIFCLHPNMQDYVGYFENAPVTVIKQGDRDVQDLIKESMVMLTDYSSVAFDFSFLHKPVVYYQFDRNRFLGKNPSHLDLDNELPGDIAFDEDKVIEYLFKIGENNFKMENEYVEKADKFIMYRDRYSNERIFKAIQNIPQQNKIKKFLRDDPLALKVFSRYRRSKYYFPTMKLFYKFLSHFGKTNDRQIVFESGVGKRYEDSPRMIYEKMIENQEDFDYIWIMNNNAPLKANSQTKIIKRLSPDYYKYLATSKYWVNNQNFPTYLTKPKQTQYLQTWHGTPLKKMQHDQDQIEGRDEGYLTRVTHAKNQWSALLSPSSYATQAFRSAFQYNGPVLELGYPRNDVFYKPNLDEKRESIRRKLNIDEEKKVILYAPTFRDNQKKGKKFTMKNKINFRIFERRLGEDYVLLIREHIVVASKLNIPEEFRHNIINVSKYPDIQELMIASDMLVTDYSSVMFDYANTNKPMYFYCYDLDEYGDMRGFYFDLEEQAPGPIVKNTSNLFRSIAKEGQYWDNYGEKYRAFQNRFAPLDGPNRAEKVYKAFFKR</sequence>
<evidence type="ECO:0000259" key="7">
    <source>
        <dbReference type="Pfam" id="PF18674"/>
    </source>
</evidence>
<reference evidence="8 9" key="1">
    <citation type="journal article" date="2012" name="Int. J. Syst. Evol. Microbiol.">
        <title>Characterization of Tetragenococcus strains from sugar thick juice reveals a novel species, Tetragenococcus osmophilus sp. nov., and divides Tetragenococcus halophilus into two subspecies, T. halophilus subsp. halophilus subsp. nov. and T. halophilus subsp. flandriensis subsp. nov.</title>
        <authorList>
            <person name="Juste A."/>
            <person name="Van Trappen S."/>
            <person name="Verreth C."/>
            <person name="Cleenwerck I."/>
            <person name="De Vos P."/>
            <person name="Lievens B."/>
            <person name="Willems K.A."/>
        </authorList>
    </citation>
    <scope>NUCLEOTIDE SEQUENCE [LARGE SCALE GENOMIC DNA]</scope>
    <source>
        <strain evidence="8 9">JCM 31126</strain>
    </source>
</reference>
<keyword evidence="6" id="KW-0472">Membrane</keyword>
<evidence type="ECO:0000256" key="5">
    <source>
        <dbReference type="ARBA" id="ARBA00022944"/>
    </source>
</evidence>
<keyword evidence="5" id="KW-0777">Teichoic acid biosynthesis</keyword>
<dbReference type="InterPro" id="IPR007554">
    <property type="entry name" value="Glycerophosphate_synth"/>
</dbReference>
<evidence type="ECO:0000256" key="6">
    <source>
        <dbReference type="ARBA" id="ARBA00023136"/>
    </source>
</evidence>